<keyword evidence="1" id="KW-1133">Transmembrane helix</keyword>
<dbReference type="Pfam" id="PF11832">
    <property type="entry name" value="DUF3352"/>
    <property type="match status" value="1"/>
</dbReference>
<dbReference type="STRING" id="574651.SAMN04487968_103174"/>
<keyword evidence="1" id="KW-0812">Transmembrane</keyword>
<dbReference type="AlphaFoldDB" id="A0A1I1FXC2"/>
<dbReference type="Proteomes" id="UP000198832">
    <property type="component" value="Unassembled WGS sequence"/>
</dbReference>
<proteinExistence type="predicted"/>
<dbReference type="RefSeq" id="WP_091121195.1">
    <property type="nucleotide sequence ID" value="NZ_FOLB01000003.1"/>
</dbReference>
<reference evidence="2 3" key="1">
    <citation type="submission" date="2016-10" db="EMBL/GenBank/DDBJ databases">
        <authorList>
            <person name="de Groot N.N."/>
        </authorList>
    </citation>
    <scope>NUCLEOTIDE SEQUENCE [LARGE SCALE GENOMIC DNA]</scope>
    <source>
        <strain evidence="2 3">CGMCC 1.7056</strain>
    </source>
</reference>
<keyword evidence="1" id="KW-0472">Membrane</keyword>
<gene>
    <name evidence="2" type="ORF">SAMN04487968_103174</name>
</gene>
<evidence type="ECO:0000313" key="3">
    <source>
        <dbReference type="Proteomes" id="UP000198832"/>
    </source>
</evidence>
<feature type="transmembrane region" description="Helical" evidence="1">
    <location>
        <begin position="27"/>
        <end position="49"/>
    </location>
</feature>
<protein>
    <recommendedName>
        <fullName evidence="4">DUF3352 domain-containing protein</fullName>
    </recommendedName>
</protein>
<keyword evidence="3" id="KW-1185">Reference proteome</keyword>
<sequence>MSENADQPPTDQLVIGGPGAPKSRKGLWIGGGVLGALAIGGAAAAWAAASFFSQGSQPAEALPASTIGYVSVDLDPSGGQKIAALKLARKFPAFKDKVGLQTDDDVREWIFKQMVADSGCKLDFAKDVEPWLGSRAAVAAVGTDKPEPVVVVQTSDKGKAEAGLKKLLSCGTDDASDAPGWAFDGDWVVLAATEDAAKKVVAESDKGTLADDADFQSWTDKAGDSGILTAYAAPAAGQVLAKQLGNVTSDLEGALPKASVSAAPDTDELCSPDVLSDDFTKADCEAMFGDLAGPAGADPGSSPLDPFGMLGACPGLADSGTSGQRMQANLADFGGAAATLRFADDGVELETVGDMRAFGGALGKPSASPVVNTLPDDTAVAFGVALPKGWIDSVTTSIKNVCGDDADPEALFAPLSQATGLDLPGDLDKLLGDSAALALGPDIDVEGLVNGGDPSDVPVALKVRGDKDAIDKVVTKLRGAIGAPDGALEPVAGDEGVALGLDKSFTGDVAKGGKLGSSDTFAGVVPDGDKASGVLYVNFDALDDAIKALASGDDEVTANLAPLKALGISGWTDGDVSHGVFKLSLH</sequence>
<name>A0A1I1FXC2_9ACTN</name>
<dbReference type="InterPro" id="IPR021787">
    <property type="entry name" value="DUF3352"/>
</dbReference>
<dbReference type="EMBL" id="FOLB01000003">
    <property type="protein sequence ID" value="SFC04209.1"/>
    <property type="molecule type" value="Genomic_DNA"/>
</dbReference>
<evidence type="ECO:0008006" key="4">
    <source>
        <dbReference type="Google" id="ProtNLM"/>
    </source>
</evidence>
<evidence type="ECO:0000313" key="2">
    <source>
        <dbReference type="EMBL" id="SFC04209.1"/>
    </source>
</evidence>
<organism evidence="2 3">
    <name type="scientific">Nocardioides terrae</name>
    <dbReference type="NCBI Taxonomy" id="574651"/>
    <lineage>
        <taxon>Bacteria</taxon>
        <taxon>Bacillati</taxon>
        <taxon>Actinomycetota</taxon>
        <taxon>Actinomycetes</taxon>
        <taxon>Propionibacteriales</taxon>
        <taxon>Nocardioidaceae</taxon>
        <taxon>Nocardioides</taxon>
    </lineage>
</organism>
<accession>A0A1I1FXC2</accession>
<evidence type="ECO:0000256" key="1">
    <source>
        <dbReference type="SAM" id="Phobius"/>
    </source>
</evidence>
<dbReference type="OrthoDB" id="5241887at2"/>